<organism evidence="4 5">
    <name type="scientific">Allorhodopirellula solitaria</name>
    <dbReference type="NCBI Taxonomy" id="2527987"/>
    <lineage>
        <taxon>Bacteria</taxon>
        <taxon>Pseudomonadati</taxon>
        <taxon>Planctomycetota</taxon>
        <taxon>Planctomycetia</taxon>
        <taxon>Pirellulales</taxon>
        <taxon>Pirellulaceae</taxon>
        <taxon>Allorhodopirellula</taxon>
    </lineage>
</organism>
<evidence type="ECO:0000256" key="1">
    <source>
        <dbReference type="ARBA" id="ARBA00004370"/>
    </source>
</evidence>
<dbReference type="GO" id="GO:0016020">
    <property type="term" value="C:membrane"/>
    <property type="evidence" value="ECO:0007669"/>
    <property type="project" value="UniProtKB-SubCell"/>
</dbReference>
<evidence type="ECO:0000313" key="4">
    <source>
        <dbReference type="EMBL" id="TWT73967.1"/>
    </source>
</evidence>
<comment type="caution">
    <text evidence="4">The sequence shown here is derived from an EMBL/GenBank/DDBJ whole genome shotgun (WGS) entry which is preliminary data.</text>
</comment>
<accession>A0A5C5YDY9</accession>
<dbReference type="Proteomes" id="UP000318053">
    <property type="component" value="Unassembled WGS sequence"/>
</dbReference>
<sequence length="810" mass="89708">MLHLPPLSLFPGFPSVLVRGGVVLLSLVFVAMARAEDPGGAAERRPVAAARWDGIEITGNETFTDERIKNELFADPEFLGANHPFENHEDFDEVVQDRLVTGYQHEGFREVQIEVTQTAAPHPPSPAKWLIQIVEGPRVLRGGVRLLGTTEIDTDRLTERLTKRFPPSDAIATSVYVNDEVITKWVDEKGKQAKWEKPVWDVEKGVPFDNPTAMHGAVGEALSDLGYSNPLVVEGYQIDESGRRGDLVIDVIELGEHDRAESIEITGLKINRRQQVLAYLGIATGDPVDRRSVQDISQRLFESGRFEKQTVKFDAKSQTLQIVLDEIGGLPRLDEPLNENAKILLKVSRWLSGIGSRGDDFESESIRDGMRMRTIFSARGVFFEIAEAADTPGVHGDLAAMIDRRQVMVDHSRLDEKLRVELHDEGQILFSHRISASPKPDKFLASRFNFHGNVPLKRGRTPLEFQFLSTPSDWIPLAYQDNVYFTRSGDELIVTHDQEHIHVDANTGRIDEWVTEDGTNRFGTGLLAAARGSLSAKIAEKPVVDGKGEPLSSLVQYLLTEPVLDSATQWGKASEADSAQPLDKPTASALRKLASGGLFSPLDVVRDWAVEDDGTETFQIPSGGLKAKSSNGIMREIAARLTLKHAHQFFEEETWPLILTREVALLVIGGTKQSGKVLQQLVNDEDTGPIGLTAIALLLEFGNSPPERVEAVSQRALSRLTPEAFAADIEILTRKINVDTLSRLRESFQSLTPAERDALAGLVDNEHWKQGVLRLHAIGQVEHPGPGEAGFWYLVFHGPIQSRLNDRISY</sequence>
<reference evidence="4 5" key="1">
    <citation type="submission" date="2019-02" db="EMBL/GenBank/DDBJ databases">
        <title>Deep-cultivation of Planctomycetes and their phenomic and genomic characterization uncovers novel biology.</title>
        <authorList>
            <person name="Wiegand S."/>
            <person name="Jogler M."/>
            <person name="Boedeker C."/>
            <person name="Pinto D."/>
            <person name="Vollmers J."/>
            <person name="Rivas-Marin E."/>
            <person name="Kohn T."/>
            <person name="Peeters S.H."/>
            <person name="Heuer A."/>
            <person name="Rast P."/>
            <person name="Oberbeckmann S."/>
            <person name="Bunk B."/>
            <person name="Jeske O."/>
            <person name="Meyerdierks A."/>
            <person name="Storesund J.E."/>
            <person name="Kallscheuer N."/>
            <person name="Luecker S."/>
            <person name="Lage O.M."/>
            <person name="Pohl T."/>
            <person name="Merkel B.J."/>
            <person name="Hornburger P."/>
            <person name="Mueller R.-W."/>
            <person name="Bruemmer F."/>
            <person name="Labrenz M."/>
            <person name="Spormann A.M."/>
            <person name="Op Den Camp H."/>
            <person name="Overmann J."/>
            <person name="Amann R."/>
            <person name="Jetten M.S.M."/>
            <person name="Mascher T."/>
            <person name="Medema M.H."/>
            <person name="Devos D.P."/>
            <person name="Kaster A.-K."/>
            <person name="Ovreas L."/>
            <person name="Rohde M."/>
            <person name="Galperin M.Y."/>
            <person name="Jogler C."/>
        </authorList>
    </citation>
    <scope>NUCLEOTIDE SEQUENCE [LARGE SCALE GENOMIC DNA]</scope>
    <source>
        <strain evidence="4 5">CA85</strain>
    </source>
</reference>
<dbReference type="RefSeq" id="WP_146390039.1">
    <property type="nucleotide sequence ID" value="NZ_SJPK01000002.1"/>
</dbReference>
<evidence type="ECO:0000259" key="3">
    <source>
        <dbReference type="PROSITE" id="PS51779"/>
    </source>
</evidence>
<gene>
    <name evidence="4" type="primary">bamA_1</name>
    <name evidence="4" type="ORF">CA85_08500</name>
</gene>
<dbReference type="Gene3D" id="3.10.20.310">
    <property type="entry name" value="membrane protein fhac"/>
    <property type="match status" value="1"/>
</dbReference>
<dbReference type="AlphaFoldDB" id="A0A5C5YDY9"/>
<name>A0A5C5YDY9_9BACT</name>
<comment type="subcellular location">
    <subcellularLocation>
        <location evidence="1">Membrane</location>
    </subcellularLocation>
</comment>
<protein>
    <submittedName>
        <fullName evidence="4">Outer membrane protein assembly factor BamA</fullName>
    </submittedName>
</protein>
<dbReference type="OrthoDB" id="235162at2"/>
<dbReference type="InterPro" id="IPR034746">
    <property type="entry name" value="POTRA"/>
</dbReference>
<evidence type="ECO:0000256" key="2">
    <source>
        <dbReference type="ARBA" id="ARBA00023136"/>
    </source>
</evidence>
<feature type="domain" description="POTRA" evidence="3">
    <location>
        <begin position="258"/>
        <end position="327"/>
    </location>
</feature>
<evidence type="ECO:0000313" key="5">
    <source>
        <dbReference type="Proteomes" id="UP000318053"/>
    </source>
</evidence>
<keyword evidence="2" id="KW-0472">Membrane</keyword>
<dbReference type="PROSITE" id="PS51779">
    <property type="entry name" value="POTRA"/>
    <property type="match status" value="1"/>
</dbReference>
<keyword evidence="5" id="KW-1185">Reference proteome</keyword>
<dbReference type="EMBL" id="SJPK01000002">
    <property type="protein sequence ID" value="TWT73967.1"/>
    <property type="molecule type" value="Genomic_DNA"/>
</dbReference>
<proteinExistence type="predicted"/>